<evidence type="ECO:0000313" key="1">
    <source>
        <dbReference type="EMBL" id="QEZ46007.1"/>
    </source>
</evidence>
<gene>
    <name evidence="1" type="ORF">D2917_17060</name>
</gene>
<accession>A0A5P3VI57</accession>
<dbReference type="AlphaFoldDB" id="A0A5P3VI57"/>
<dbReference type="EMBL" id="CP032519">
    <property type="protein sequence ID" value="QEZ46007.1"/>
    <property type="molecule type" value="Genomic_DNA"/>
</dbReference>
<organism evidence="1 2">
    <name type="scientific">Cupriavidus oxalaticus</name>
    <dbReference type="NCBI Taxonomy" id="96344"/>
    <lineage>
        <taxon>Bacteria</taxon>
        <taxon>Pseudomonadati</taxon>
        <taxon>Pseudomonadota</taxon>
        <taxon>Betaproteobacteria</taxon>
        <taxon>Burkholderiales</taxon>
        <taxon>Burkholderiaceae</taxon>
        <taxon>Cupriavidus</taxon>
    </lineage>
</organism>
<evidence type="ECO:0000313" key="2">
    <source>
        <dbReference type="Proteomes" id="UP000325743"/>
    </source>
</evidence>
<sequence>MVARSASSHIALVVQLMQAWQMGTPSGIVRAPKERQVSQQRTGMASPVLDGFHNAGKECPGTMQSVTMFVKAIP</sequence>
<proteinExistence type="predicted"/>
<name>A0A5P3VI57_9BURK</name>
<dbReference type="Proteomes" id="UP000325743">
    <property type="component" value="Chromosome 2"/>
</dbReference>
<reference evidence="1 2" key="1">
    <citation type="submission" date="2018-09" db="EMBL/GenBank/DDBJ databases">
        <title>Complete genome sequence of Cupriavidus oxalaticus T2, a bacterium capable of phenol tolerance and degradation.</title>
        <authorList>
            <person name="Yan J."/>
        </authorList>
    </citation>
    <scope>NUCLEOTIDE SEQUENCE [LARGE SCALE GENOMIC DNA]</scope>
    <source>
        <strain evidence="1 2">T2</strain>
    </source>
</reference>
<protein>
    <submittedName>
        <fullName evidence="1">Uncharacterized protein</fullName>
    </submittedName>
</protein>